<organism evidence="3 4">
    <name type="scientific">Proteiniclasticum aestuarii</name>
    <dbReference type="NCBI Taxonomy" id="2817862"/>
    <lineage>
        <taxon>Bacteria</taxon>
        <taxon>Bacillati</taxon>
        <taxon>Bacillota</taxon>
        <taxon>Clostridia</taxon>
        <taxon>Eubacteriales</taxon>
        <taxon>Clostridiaceae</taxon>
        <taxon>Proteiniclasticum</taxon>
    </lineage>
</organism>
<dbReference type="PROSITE" id="PS50943">
    <property type="entry name" value="HTH_CROC1"/>
    <property type="match status" value="1"/>
</dbReference>
<evidence type="ECO:0000313" key="3">
    <source>
        <dbReference type="EMBL" id="MBO1264446.1"/>
    </source>
</evidence>
<dbReference type="EMBL" id="JAFNJU010000003">
    <property type="protein sequence ID" value="MBO1264446.1"/>
    <property type="molecule type" value="Genomic_DNA"/>
</dbReference>
<dbReference type="PANTHER" id="PTHR46558">
    <property type="entry name" value="TRACRIPTIONAL REGULATORY PROTEIN-RELATED-RELATED"/>
    <property type="match status" value="1"/>
</dbReference>
<evidence type="ECO:0000256" key="1">
    <source>
        <dbReference type="ARBA" id="ARBA00023125"/>
    </source>
</evidence>
<dbReference type="InterPro" id="IPR010982">
    <property type="entry name" value="Lambda_DNA-bd_dom_sf"/>
</dbReference>
<dbReference type="Pfam" id="PF01381">
    <property type="entry name" value="HTH_3"/>
    <property type="match status" value="1"/>
</dbReference>
<keyword evidence="4" id="KW-1185">Reference proteome</keyword>
<dbReference type="SUPFAM" id="SSF47413">
    <property type="entry name" value="lambda repressor-like DNA-binding domains"/>
    <property type="match status" value="1"/>
</dbReference>
<dbReference type="CDD" id="cd00093">
    <property type="entry name" value="HTH_XRE"/>
    <property type="match status" value="1"/>
</dbReference>
<dbReference type="AlphaFoldDB" id="A0A939HAG4"/>
<name>A0A939HAG4_9CLOT</name>
<sequence length="237" mass="27245">MKENLKKFRKQRGLTQRELAELTGVSTGYIQMIELGKKNNPSIDLIQKLADALYVQVNELLGENVDVINGHPWLDSSKLPIVTGETIDIHSGVIEPAYSFFKLIFNHYGFDKTLKKTALDVFYSDDEVTKYLFVSMINSVLGSIVQYSSKLESNNNKPITEEFQVKWFEGGDGGSSSIEKYYKLGHPSRNFEYLKYKAWSTIRTIKYEHPSVNIDQSDLDELIEKIKNMTKREKEIK</sequence>
<reference evidence="3" key="1">
    <citation type="submission" date="2021-03" db="EMBL/GenBank/DDBJ databases">
        <title>Proteiniclasticum marinus sp. nov., isolated from tidal flat sediment.</title>
        <authorList>
            <person name="Namirimu T."/>
            <person name="Yang J.-A."/>
            <person name="Yang S.-H."/>
            <person name="Kim Y.-J."/>
            <person name="Kwon K.K."/>
        </authorList>
    </citation>
    <scope>NUCLEOTIDE SEQUENCE</scope>
    <source>
        <strain evidence="3">SCR006</strain>
    </source>
</reference>
<feature type="domain" description="HTH cro/C1-type" evidence="2">
    <location>
        <begin position="5"/>
        <end position="60"/>
    </location>
</feature>
<evidence type="ECO:0000259" key="2">
    <source>
        <dbReference type="PROSITE" id="PS50943"/>
    </source>
</evidence>
<dbReference type="Gene3D" id="1.10.260.40">
    <property type="entry name" value="lambda repressor-like DNA-binding domains"/>
    <property type="match status" value="1"/>
</dbReference>
<gene>
    <name evidence="3" type="ORF">J3A84_05245</name>
</gene>
<dbReference type="SMART" id="SM00530">
    <property type="entry name" value="HTH_XRE"/>
    <property type="match status" value="1"/>
</dbReference>
<keyword evidence="1" id="KW-0238">DNA-binding</keyword>
<comment type="caution">
    <text evidence="3">The sequence shown here is derived from an EMBL/GenBank/DDBJ whole genome shotgun (WGS) entry which is preliminary data.</text>
</comment>
<dbReference type="PANTHER" id="PTHR46558:SF11">
    <property type="entry name" value="HTH-TYPE TRANSCRIPTIONAL REGULATOR XRE"/>
    <property type="match status" value="1"/>
</dbReference>
<protein>
    <submittedName>
        <fullName evidence="3">Helix-turn-helix transcriptional regulator</fullName>
    </submittedName>
</protein>
<evidence type="ECO:0000313" key="4">
    <source>
        <dbReference type="Proteomes" id="UP000664218"/>
    </source>
</evidence>
<dbReference type="GO" id="GO:0003677">
    <property type="term" value="F:DNA binding"/>
    <property type="evidence" value="ECO:0007669"/>
    <property type="project" value="UniProtKB-KW"/>
</dbReference>
<accession>A0A939HAG4</accession>
<dbReference type="InterPro" id="IPR001387">
    <property type="entry name" value="Cro/C1-type_HTH"/>
</dbReference>
<proteinExistence type="predicted"/>
<dbReference type="Proteomes" id="UP000664218">
    <property type="component" value="Unassembled WGS sequence"/>
</dbReference>